<dbReference type="InParanoid" id="E4XQQ4"/>
<evidence type="ECO:0000256" key="4">
    <source>
        <dbReference type="ARBA" id="ARBA00022692"/>
    </source>
</evidence>
<dbReference type="InterPro" id="IPR027417">
    <property type="entry name" value="P-loop_NTPase"/>
</dbReference>
<evidence type="ECO:0000256" key="6">
    <source>
        <dbReference type="ARBA" id="ARBA00022989"/>
    </source>
</evidence>
<dbReference type="Proteomes" id="UP000001307">
    <property type="component" value="Unassembled WGS sequence"/>
</dbReference>
<keyword evidence="4" id="KW-0812">Transmembrane</keyword>
<evidence type="ECO:0000256" key="5">
    <source>
        <dbReference type="ARBA" id="ARBA00022968"/>
    </source>
</evidence>
<evidence type="ECO:0000313" key="12">
    <source>
        <dbReference type="Proteomes" id="UP000001307"/>
    </source>
</evidence>
<organism evidence="11">
    <name type="scientific">Oikopleura dioica</name>
    <name type="common">Tunicate</name>
    <dbReference type="NCBI Taxonomy" id="34765"/>
    <lineage>
        <taxon>Eukaryota</taxon>
        <taxon>Metazoa</taxon>
        <taxon>Chordata</taxon>
        <taxon>Tunicata</taxon>
        <taxon>Appendicularia</taxon>
        <taxon>Copelata</taxon>
        <taxon>Oikopleuridae</taxon>
        <taxon>Oikopleura</taxon>
    </lineage>
</organism>
<comment type="subcellular location">
    <subcellularLocation>
        <location evidence="1">Golgi apparatus membrane</location>
        <topology evidence="1">Single-pass type II membrane protein</topology>
    </subcellularLocation>
</comment>
<dbReference type="GO" id="GO:0008146">
    <property type="term" value="F:sulfotransferase activity"/>
    <property type="evidence" value="ECO:0007669"/>
    <property type="project" value="InterPro"/>
</dbReference>
<evidence type="ECO:0000256" key="7">
    <source>
        <dbReference type="ARBA" id="ARBA00023034"/>
    </source>
</evidence>
<reference evidence="11" key="1">
    <citation type="journal article" date="2010" name="Science">
        <title>Plasticity of animal genome architecture unmasked by rapid evolution of a pelagic tunicate.</title>
        <authorList>
            <person name="Denoeud F."/>
            <person name="Henriet S."/>
            <person name="Mungpakdee S."/>
            <person name="Aury J.M."/>
            <person name="Da Silva C."/>
            <person name="Brinkmann H."/>
            <person name="Mikhaleva J."/>
            <person name="Olsen L.C."/>
            <person name="Jubin C."/>
            <person name="Canestro C."/>
            <person name="Bouquet J.M."/>
            <person name="Danks G."/>
            <person name="Poulain J."/>
            <person name="Campsteijn C."/>
            <person name="Adamski M."/>
            <person name="Cross I."/>
            <person name="Yadetie F."/>
            <person name="Muffato M."/>
            <person name="Louis A."/>
            <person name="Butcher S."/>
            <person name="Tsagkogeorga G."/>
            <person name="Konrad A."/>
            <person name="Singh S."/>
            <person name="Jensen M.F."/>
            <person name="Cong E.H."/>
            <person name="Eikeseth-Otteraa H."/>
            <person name="Noel B."/>
            <person name="Anthouard V."/>
            <person name="Porcel B.M."/>
            <person name="Kachouri-Lafond R."/>
            <person name="Nishino A."/>
            <person name="Ugolini M."/>
            <person name="Chourrout P."/>
            <person name="Nishida H."/>
            <person name="Aasland R."/>
            <person name="Huzurbazar S."/>
            <person name="Westhof E."/>
            <person name="Delsuc F."/>
            <person name="Lehrach H."/>
            <person name="Reinhardt R."/>
            <person name="Weissenbach J."/>
            <person name="Roy S.W."/>
            <person name="Artiguenave F."/>
            <person name="Postlethwait J.H."/>
            <person name="Manak J.R."/>
            <person name="Thompson E.M."/>
            <person name="Jaillon O."/>
            <person name="Du Pasquier L."/>
            <person name="Boudinot P."/>
            <person name="Liberles D.A."/>
            <person name="Volff J.N."/>
            <person name="Philippe H."/>
            <person name="Lenhard B."/>
            <person name="Roest Crollius H."/>
            <person name="Wincker P."/>
            <person name="Chourrout D."/>
        </authorList>
    </citation>
    <scope>NUCLEOTIDE SEQUENCE [LARGE SCALE GENOMIC DNA]</scope>
</reference>
<gene>
    <name evidence="11" type="ORF">GSOID_T00018011001</name>
</gene>
<protein>
    <recommendedName>
        <fullName evidence="13">Sulfotransferase</fullName>
    </recommendedName>
</protein>
<dbReference type="GO" id="GO:0000139">
    <property type="term" value="C:Golgi membrane"/>
    <property type="evidence" value="ECO:0007669"/>
    <property type="project" value="UniProtKB-SubCell"/>
</dbReference>
<evidence type="ECO:0000256" key="8">
    <source>
        <dbReference type="ARBA" id="ARBA00023136"/>
    </source>
</evidence>
<dbReference type="InterPro" id="IPR007734">
    <property type="entry name" value="Heparan_SO4_2-O-STrfase"/>
</dbReference>
<proteinExistence type="inferred from homology"/>
<dbReference type="EMBL" id="FN653107">
    <property type="protein sequence ID" value="CBY12140.1"/>
    <property type="molecule type" value="Genomic_DNA"/>
</dbReference>
<evidence type="ECO:0000256" key="9">
    <source>
        <dbReference type="ARBA" id="ARBA00023180"/>
    </source>
</evidence>
<dbReference type="AlphaFoldDB" id="E4XQQ4"/>
<evidence type="ECO:0000256" key="3">
    <source>
        <dbReference type="ARBA" id="ARBA00022679"/>
    </source>
</evidence>
<sequence length="237" mass="27837">MKEKFLAVVFVFLLFLVYENVSLRKKITDLYSNAYSTKIRLLHSKHQSNAKIRKQVKLAPILAAEDQLQKTESEESTIFQTQEILNQPPMNSPPPNRNFVFHNKVPKYGGTSLKYILYVLSEDNNFTLDYQPPCIQGKTGCNKRPEDGTDGEISLAHHLAAKRRDKTGKFFLLKHHHWMNFTDIGMENPIYMNVVRHPVGRFSSAYYFKRFEKGLDFASFKFEYYIMQRFQLNNNYF</sequence>
<keyword evidence="7" id="KW-0333">Golgi apparatus</keyword>
<keyword evidence="8" id="KW-0472">Membrane</keyword>
<evidence type="ECO:0000313" key="11">
    <source>
        <dbReference type="EMBL" id="CBY12140.1"/>
    </source>
</evidence>
<keyword evidence="9" id="KW-0325">Glycoprotein</keyword>
<feature type="chain" id="PRO_5003191684" description="Sulfotransferase" evidence="10">
    <location>
        <begin position="25"/>
        <end position="237"/>
    </location>
</feature>
<evidence type="ECO:0000256" key="1">
    <source>
        <dbReference type="ARBA" id="ARBA00004323"/>
    </source>
</evidence>
<evidence type="ECO:0000256" key="10">
    <source>
        <dbReference type="SAM" id="SignalP"/>
    </source>
</evidence>
<feature type="signal peptide" evidence="10">
    <location>
        <begin position="1"/>
        <end position="24"/>
    </location>
</feature>
<name>E4XQQ4_OIKDI</name>
<keyword evidence="10" id="KW-0732">Signal</keyword>
<dbReference type="PANTHER" id="PTHR12129">
    <property type="entry name" value="HEPARAN SULFATE 2-O-SULFOTRANSFERASE"/>
    <property type="match status" value="1"/>
</dbReference>
<keyword evidence="6" id="KW-1133">Transmembrane helix</keyword>
<evidence type="ECO:0008006" key="13">
    <source>
        <dbReference type="Google" id="ProtNLM"/>
    </source>
</evidence>
<keyword evidence="5" id="KW-0735">Signal-anchor</keyword>
<dbReference type="SUPFAM" id="SSF52540">
    <property type="entry name" value="P-loop containing nucleoside triphosphate hydrolases"/>
    <property type="match status" value="1"/>
</dbReference>
<dbReference type="OrthoDB" id="10019582at2759"/>
<dbReference type="InterPro" id="IPR005331">
    <property type="entry name" value="Sulfotransferase"/>
</dbReference>
<evidence type="ECO:0000256" key="2">
    <source>
        <dbReference type="ARBA" id="ARBA00010569"/>
    </source>
</evidence>
<dbReference type="PANTHER" id="PTHR12129:SF15">
    <property type="entry name" value="URONYL 2-SULFOTRANSFERASE"/>
    <property type="match status" value="1"/>
</dbReference>
<keyword evidence="12" id="KW-1185">Reference proteome</keyword>
<accession>E4XQQ4</accession>
<dbReference type="Gene3D" id="3.40.50.300">
    <property type="entry name" value="P-loop containing nucleotide triphosphate hydrolases"/>
    <property type="match status" value="1"/>
</dbReference>
<keyword evidence="3" id="KW-0808">Transferase</keyword>
<comment type="similarity">
    <text evidence="2">Belongs to the sulfotransferase 3 family.</text>
</comment>
<dbReference type="Pfam" id="PF03567">
    <property type="entry name" value="Sulfotransfer_2"/>
    <property type="match status" value="1"/>
</dbReference>